<protein>
    <submittedName>
        <fullName evidence="3">Uncharacterized protein</fullName>
    </submittedName>
</protein>
<gene>
    <name evidence="3" type="ORF">FGG08_006380</name>
</gene>
<proteinExistence type="predicted"/>
<dbReference type="EMBL" id="JAGHQL010000181">
    <property type="protein sequence ID" value="KAH0536777.1"/>
    <property type="molecule type" value="Genomic_DNA"/>
</dbReference>
<evidence type="ECO:0000256" key="1">
    <source>
        <dbReference type="PIRSR" id="PIRSR605493-1"/>
    </source>
</evidence>
<feature type="binding site" evidence="1">
    <location>
        <begin position="144"/>
        <end position="147"/>
    </location>
    <ligand>
        <name>substrate</name>
    </ligand>
</feature>
<dbReference type="OrthoDB" id="1476984at2759"/>
<dbReference type="InterPro" id="IPR036704">
    <property type="entry name" value="RraA/RraA-like_sf"/>
</dbReference>
<dbReference type="GO" id="GO:0008948">
    <property type="term" value="F:oxaloacetate decarboxylase activity"/>
    <property type="evidence" value="ECO:0007669"/>
    <property type="project" value="TreeGrafter"/>
</dbReference>
<accession>A0A9P8L0F8</accession>
<feature type="compositionally biased region" description="Low complexity" evidence="2">
    <location>
        <begin position="92"/>
        <end position="109"/>
    </location>
</feature>
<sequence length="266" mass="27953">MATTASKLAELHKYSACDVSDALLKLKSPGAGFLADIGERYGREEMEQADETQLTKAPDAVPISSSHKQEKQIAPASTVLFVEKGVGNIDKNSSQGSSSGSSSSGISNVSKGNIPADAHYVDLTTPDTVVVMSQPKGQTNAVLGGIMAVRMKVLGAKGVVVDGRVRDLEELSGVGLPIYARGTSTVGAGAASIPFAIDVPVDINGVNVYPGDLIFADPKEGVVCIPQDKLEDVLRILPSIVAADERVLEVVKAGMEVWEAFRRFRS</sequence>
<dbReference type="CDD" id="cd16841">
    <property type="entry name" value="RraA_family"/>
    <property type="match status" value="1"/>
</dbReference>
<evidence type="ECO:0000256" key="2">
    <source>
        <dbReference type="SAM" id="MobiDB-lite"/>
    </source>
</evidence>
<dbReference type="Pfam" id="PF03737">
    <property type="entry name" value="RraA-like"/>
    <property type="match status" value="1"/>
</dbReference>
<evidence type="ECO:0000313" key="3">
    <source>
        <dbReference type="EMBL" id="KAH0536777.1"/>
    </source>
</evidence>
<dbReference type="Proteomes" id="UP000698800">
    <property type="component" value="Unassembled WGS sequence"/>
</dbReference>
<comment type="caution">
    <text evidence="3">The sequence shown here is derived from an EMBL/GenBank/DDBJ whole genome shotgun (WGS) entry which is preliminary data.</text>
</comment>
<dbReference type="PANTHER" id="PTHR33254">
    <property type="entry name" value="4-HYDROXY-4-METHYL-2-OXOGLUTARATE ALDOLASE 3-RELATED"/>
    <property type="match status" value="1"/>
</dbReference>
<dbReference type="Gene3D" id="3.50.30.40">
    <property type="entry name" value="Ribonuclease E inhibitor RraA/RraA-like"/>
    <property type="match status" value="1"/>
</dbReference>
<feature type="binding site" evidence="1">
    <location>
        <position position="167"/>
    </location>
    <ligand>
        <name>Mg(2+)</name>
        <dbReference type="ChEBI" id="CHEBI:18420"/>
    </ligand>
</feature>
<feature type="region of interest" description="Disordered" evidence="2">
    <location>
        <begin position="90"/>
        <end position="109"/>
    </location>
</feature>
<dbReference type="SUPFAM" id="SSF89562">
    <property type="entry name" value="RraA-like"/>
    <property type="match status" value="1"/>
</dbReference>
<comment type="cofactor">
    <cofactor evidence="1">
        <name>Mg(2+)</name>
        <dbReference type="ChEBI" id="CHEBI:18420"/>
    </cofactor>
</comment>
<evidence type="ECO:0000313" key="4">
    <source>
        <dbReference type="Proteomes" id="UP000698800"/>
    </source>
</evidence>
<reference evidence="3" key="1">
    <citation type="submission" date="2021-03" db="EMBL/GenBank/DDBJ databases">
        <title>Comparative genomics and phylogenomic investigation of the class Geoglossomycetes provide insights into ecological specialization and systematics.</title>
        <authorList>
            <person name="Melie T."/>
            <person name="Pirro S."/>
            <person name="Miller A.N."/>
            <person name="Quandt A."/>
        </authorList>
    </citation>
    <scope>NUCLEOTIDE SEQUENCE</scope>
    <source>
        <strain evidence="3">GBOQ0MN5Z8</strain>
    </source>
</reference>
<dbReference type="GO" id="GO:0046872">
    <property type="term" value="F:metal ion binding"/>
    <property type="evidence" value="ECO:0007669"/>
    <property type="project" value="UniProtKB-KW"/>
</dbReference>
<keyword evidence="4" id="KW-1185">Reference proteome</keyword>
<dbReference type="GO" id="GO:0047443">
    <property type="term" value="F:4-hydroxy-4-methyl-2-oxoglutarate aldolase activity"/>
    <property type="evidence" value="ECO:0007669"/>
    <property type="project" value="TreeGrafter"/>
</dbReference>
<organism evidence="3 4">
    <name type="scientific">Glutinoglossum americanum</name>
    <dbReference type="NCBI Taxonomy" id="1670608"/>
    <lineage>
        <taxon>Eukaryota</taxon>
        <taxon>Fungi</taxon>
        <taxon>Dikarya</taxon>
        <taxon>Ascomycota</taxon>
        <taxon>Pezizomycotina</taxon>
        <taxon>Geoglossomycetes</taxon>
        <taxon>Geoglossales</taxon>
        <taxon>Geoglossaceae</taxon>
        <taxon>Glutinoglossum</taxon>
    </lineage>
</organism>
<feature type="region of interest" description="Disordered" evidence="2">
    <location>
        <begin position="46"/>
        <end position="72"/>
    </location>
</feature>
<feature type="binding site" evidence="1">
    <location>
        <position position="166"/>
    </location>
    <ligand>
        <name>substrate</name>
    </ligand>
</feature>
<dbReference type="AlphaFoldDB" id="A0A9P8L0F8"/>
<keyword evidence="1" id="KW-0479">Metal-binding</keyword>
<keyword evidence="1" id="KW-0460">Magnesium</keyword>
<dbReference type="InterPro" id="IPR005493">
    <property type="entry name" value="RraA/RraA-like"/>
</dbReference>
<name>A0A9P8L0F8_9PEZI</name>
<dbReference type="PANTHER" id="PTHR33254:SF4">
    <property type="entry name" value="4-HYDROXY-4-METHYL-2-OXOGLUTARATE ALDOLASE 3-RELATED"/>
    <property type="match status" value="1"/>
</dbReference>